<keyword evidence="1" id="KW-0472">Membrane</keyword>
<keyword evidence="1" id="KW-1133">Transmembrane helix</keyword>
<feature type="transmembrane region" description="Helical" evidence="1">
    <location>
        <begin position="37"/>
        <end position="56"/>
    </location>
</feature>
<evidence type="ECO:0000313" key="4">
    <source>
        <dbReference type="Proteomes" id="UP001158066"/>
    </source>
</evidence>
<name>A0AA45WYD2_9CLOT</name>
<feature type="transmembrane region" description="Helical" evidence="1">
    <location>
        <begin position="6"/>
        <end position="25"/>
    </location>
</feature>
<accession>A0AA45WYD2</accession>
<reference evidence="3" key="1">
    <citation type="submission" date="2017-05" db="EMBL/GenBank/DDBJ databases">
        <authorList>
            <person name="Varghese N."/>
            <person name="Submissions S."/>
        </authorList>
    </citation>
    <scope>NUCLEOTIDE SEQUENCE</scope>
    <source>
        <strain evidence="3">Su22</strain>
    </source>
</reference>
<evidence type="ECO:0000259" key="2">
    <source>
        <dbReference type="Pfam" id="PF07331"/>
    </source>
</evidence>
<sequence length="158" mass="17212">MNYSALSGVVSVMIGIIYTVQAYMLPRAAIGKPLAPLVFPLGLGSLMILFGTLQIIRSVRVGEFAGFGAMKGQKPTVTYSAKIITFTCVVAIIYALLFHRIGYVFSTIFFLGSMLFAINGVARWKTNLAVAIVFSLSVYILFSKLLGLILPRMPFIGF</sequence>
<keyword evidence="4" id="KW-1185">Reference proteome</keyword>
<dbReference type="InterPro" id="IPR009936">
    <property type="entry name" value="DUF1468"/>
</dbReference>
<feature type="transmembrane region" description="Helical" evidence="1">
    <location>
        <begin position="128"/>
        <end position="150"/>
    </location>
</feature>
<evidence type="ECO:0000256" key="1">
    <source>
        <dbReference type="SAM" id="Phobius"/>
    </source>
</evidence>
<dbReference type="EMBL" id="FXUF01000017">
    <property type="protein sequence ID" value="SMP68486.1"/>
    <property type="molecule type" value="Genomic_DNA"/>
</dbReference>
<comment type="caution">
    <text evidence="3">The sequence shown here is derived from an EMBL/GenBank/DDBJ whole genome shotgun (WGS) entry which is preliminary data.</text>
</comment>
<dbReference type="Pfam" id="PF07331">
    <property type="entry name" value="TctB"/>
    <property type="match status" value="1"/>
</dbReference>
<organism evidence="3 4">
    <name type="scientific">Anoxynatronum buryatiense</name>
    <dbReference type="NCBI Taxonomy" id="489973"/>
    <lineage>
        <taxon>Bacteria</taxon>
        <taxon>Bacillati</taxon>
        <taxon>Bacillota</taxon>
        <taxon>Clostridia</taxon>
        <taxon>Eubacteriales</taxon>
        <taxon>Clostridiaceae</taxon>
        <taxon>Anoxynatronum</taxon>
    </lineage>
</organism>
<proteinExistence type="predicted"/>
<protein>
    <submittedName>
        <fullName evidence="3">Tricarboxylic transport membrane protein</fullName>
    </submittedName>
</protein>
<feature type="domain" description="DUF1468" evidence="2">
    <location>
        <begin position="8"/>
        <end position="151"/>
    </location>
</feature>
<evidence type="ECO:0000313" key="3">
    <source>
        <dbReference type="EMBL" id="SMP68486.1"/>
    </source>
</evidence>
<dbReference type="Proteomes" id="UP001158066">
    <property type="component" value="Unassembled WGS sequence"/>
</dbReference>
<dbReference type="RefSeq" id="WP_283410509.1">
    <property type="nucleotide sequence ID" value="NZ_FXUF01000017.1"/>
</dbReference>
<feature type="transmembrane region" description="Helical" evidence="1">
    <location>
        <begin position="76"/>
        <end position="96"/>
    </location>
</feature>
<dbReference type="AlphaFoldDB" id="A0AA45WYD2"/>
<keyword evidence="1" id="KW-0812">Transmembrane</keyword>
<feature type="transmembrane region" description="Helical" evidence="1">
    <location>
        <begin position="103"/>
        <end position="122"/>
    </location>
</feature>
<gene>
    <name evidence="3" type="ORF">SAMN06296020_11714</name>
</gene>